<accession>A0A9Q1KN84</accession>
<organism evidence="1 2">
    <name type="scientific">Carnegiea gigantea</name>
    <dbReference type="NCBI Taxonomy" id="171969"/>
    <lineage>
        <taxon>Eukaryota</taxon>
        <taxon>Viridiplantae</taxon>
        <taxon>Streptophyta</taxon>
        <taxon>Embryophyta</taxon>
        <taxon>Tracheophyta</taxon>
        <taxon>Spermatophyta</taxon>
        <taxon>Magnoliopsida</taxon>
        <taxon>eudicotyledons</taxon>
        <taxon>Gunneridae</taxon>
        <taxon>Pentapetalae</taxon>
        <taxon>Caryophyllales</taxon>
        <taxon>Cactineae</taxon>
        <taxon>Cactaceae</taxon>
        <taxon>Cactoideae</taxon>
        <taxon>Echinocereeae</taxon>
        <taxon>Carnegiea</taxon>
    </lineage>
</organism>
<sequence length="415" mass="46885">MEYSWTVEHSTLPWLAGANLNEILFNYEKNSGPTKPQSVLNLLCISARSSTYVICVPWGSQDTTSPGETVKMARTLWKKGLIDSAPTQKGVQGSQTLESSTLMRTSWITSPLSSKPLKASTRGERREGGGLRIYGHWMIDGKRVKHCMEKLSAWSLKAFGHIQSELRKFQGRLKLTSDAGAWRAIFQEISQRRKKEEVLWWQRTRTDFLKFEDRNSSWFHQKANARRQINQIAKLEDAQGNSCSDPKNLGLIIPLTILDALLTTQGSDNAKLSEFVAIMLSYWNSRIAYSTIVYQVLNVLLLRHLNSLMSSELPMTISSCPRIVPPRPGRHLAWGSLNLTSMVPSLVNGEEAREPWEKIQVVASFFPAYNRVAVSRELSLRRPMLASSLCNMHGIWTTGKLSQKAIVPFSYRTVV</sequence>
<dbReference type="EMBL" id="JAKOGI010000068">
    <property type="protein sequence ID" value="KAJ8445914.1"/>
    <property type="molecule type" value="Genomic_DNA"/>
</dbReference>
<evidence type="ECO:0000313" key="1">
    <source>
        <dbReference type="EMBL" id="KAJ8445914.1"/>
    </source>
</evidence>
<comment type="caution">
    <text evidence="1">The sequence shown here is derived from an EMBL/GenBank/DDBJ whole genome shotgun (WGS) entry which is preliminary data.</text>
</comment>
<evidence type="ECO:0000313" key="2">
    <source>
        <dbReference type="Proteomes" id="UP001153076"/>
    </source>
</evidence>
<name>A0A9Q1KN84_9CARY</name>
<proteinExistence type="predicted"/>
<keyword evidence="2" id="KW-1185">Reference proteome</keyword>
<reference evidence="1" key="1">
    <citation type="submission" date="2022-04" db="EMBL/GenBank/DDBJ databases">
        <title>Carnegiea gigantea Genome sequencing and assembly v2.</title>
        <authorList>
            <person name="Copetti D."/>
            <person name="Sanderson M.J."/>
            <person name="Burquez A."/>
            <person name="Wojciechowski M.F."/>
        </authorList>
    </citation>
    <scope>NUCLEOTIDE SEQUENCE</scope>
    <source>
        <strain evidence="1">SGP5-SGP5p</strain>
        <tissue evidence="1">Aerial part</tissue>
    </source>
</reference>
<dbReference type="Proteomes" id="UP001153076">
    <property type="component" value="Unassembled WGS sequence"/>
</dbReference>
<protein>
    <submittedName>
        <fullName evidence="1">Uncharacterized protein</fullName>
    </submittedName>
</protein>
<dbReference type="AlphaFoldDB" id="A0A9Q1KN84"/>
<gene>
    <name evidence="1" type="ORF">Cgig2_009843</name>
</gene>